<accession>A0A0N0MD26</accession>
<evidence type="ECO:0000313" key="6">
    <source>
        <dbReference type="Proteomes" id="UP000037822"/>
    </source>
</evidence>
<comment type="caution">
    <text evidence="5">The sequence shown here is derived from an EMBL/GenBank/DDBJ whole genome shotgun (WGS) entry which is preliminary data.</text>
</comment>
<evidence type="ECO:0000256" key="1">
    <source>
        <dbReference type="ARBA" id="ARBA00004418"/>
    </source>
</evidence>
<dbReference type="GO" id="GO:0042884">
    <property type="term" value="P:microcin transport"/>
    <property type="evidence" value="ECO:0007669"/>
    <property type="project" value="TreeGrafter"/>
</dbReference>
<dbReference type="PIRSF" id="PIRSF002741">
    <property type="entry name" value="MppA"/>
    <property type="match status" value="1"/>
</dbReference>
<gene>
    <name evidence="5" type="ORF">AE618_06075</name>
</gene>
<dbReference type="PATRIC" id="fig|1526658.3.peg.5609"/>
<dbReference type="OrthoDB" id="9803988at2"/>
<dbReference type="PANTHER" id="PTHR30290:SF64">
    <property type="entry name" value="ABC TRANSPORTER PERIPLASMIC BINDING PROTEIN"/>
    <property type="match status" value="1"/>
</dbReference>
<protein>
    <recommendedName>
        <fullName evidence="4">Solute-binding protein family 5 domain-containing protein</fullName>
    </recommendedName>
</protein>
<evidence type="ECO:0000259" key="4">
    <source>
        <dbReference type="Pfam" id="PF00496"/>
    </source>
</evidence>
<dbReference type="Gene3D" id="3.10.105.10">
    <property type="entry name" value="Dipeptide-binding Protein, Domain 3"/>
    <property type="match status" value="1"/>
</dbReference>
<dbReference type="InterPro" id="IPR030678">
    <property type="entry name" value="Peptide/Ni-bd"/>
</dbReference>
<dbReference type="CDD" id="cd08497">
    <property type="entry name" value="MbnE-like"/>
    <property type="match status" value="1"/>
</dbReference>
<keyword evidence="3" id="KW-0732">Signal</keyword>
<dbReference type="Gene3D" id="3.40.190.10">
    <property type="entry name" value="Periplasmic binding protein-like II"/>
    <property type="match status" value="1"/>
</dbReference>
<dbReference type="GO" id="GO:0043190">
    <property type="term" value="C:ATP-binding cassette (ABC) transporter complex"/>
    <property type="evidence" value="ECO:0007669"/>
    <property type="project" value="InterPro"/>
</dbReference>
<comment type="subcellular location">
    <subcellularLocation>
        <location evidence="1">Periplasm</location>
    </subcellularLocation>
</comment>
<organism evidence="5 6">
    <name type="scientific">Bosea vaviloviae</name>
    <dbReference type="NCBI Taxonomy" id="1526658"/>
    <lineage>
        <taxon>Bacteria</taxon>
        <taxon>Pseudomonadati</taxon>
        <taxon>Pseudomonadota</taxon>
        <taxon>Alphaproteobacteria</taxon>
        <taxon>Hyphomicrobiales</taxon>
        <taxon>Boseaceae</taxon>
        <taxon>Bosea</taxon>
    </lineage>
</organism>
<dbReference type="GO" id="GO:0030288">
    <property type="term" value="C:outer membrane-bounded periplasmic space"/>
    <property type="evidence" value="ECO:0007669"/>
    <property type="project" value="TreeGrafter"/>
</dbReference>
<dbReference type="GO" id="GO:1904680">
    <property type="term" value="F:peptide transmembrane transporter activity"/>
    <property type="evidence" value="ECO:0007669"/>
    <property type="project" value="TreeGrafter"/>
</dbReference>
<dbReference type="PROSITE" id="PS51318">
    <property type="entry name" value="TAT"/>
    <property type="match status" value="1"/>
</dbReference>
<dbReference type="InterPro" id="IPR006311">
    <property type="entry name" value="TAT_signal"/>
</dbReference>
<evidence type="ECO:0000256" key="2">
    <source>
        <dbReference type="ARBA" id="ARBA00005695"/>
    </source>
</evidence>
<name>A0A0N0MD26_9HYPH</name>
<dbReference type="AlphaFoldDB" id="A0A0N0MD26"/>
<keyword evidence="6" id="KW-1185">Reference proteome</keyword>
<dbReference type="Proteomes" id="UP000037822">
    <property type="component" value="Unassembled WGS sequence"/>
</dbReference>
<sequence length="622" mass="68921">MTTRLTRRRVLEAAALAAAGAALPGMGGRAFAQAAEAHGLSTFGELGLPQDFPHFPYVNPKAPKGGTLTVQIKQASGNQSFDTFNTLNTFVLQGDGAAGMDACFDSLMAGSGDEPGTVYGLLAKSVAVSPDKLTYRFRLRPEARFHDGSRVTAADVAFSMNLLKSKGHPSYRLILGELVSATAEGRDILVAQLSPKRSRDLHLVVAGLPVFSEAYWSTRNFEASTLEPPLGSGAYKVGRFEQGRFIEFERVANYWAKDLPVNIGVNNFDRVRWEYFRDRQVAFEAFKSGVVTFQQEFTSRIWATGYDFPAIHDGKVKKESLPKTDPVGSQGWVYNLRREKFADPRIREALGLCFDFEWTRKTIMFGFYERMTSYFENSDSKAVGKPSPEELALLEPFRGKVPDEVFGEPFLPPVSDGSGSDRALLRRADEMLRAAGCKRDGNILRLPSGQPFEIEFLDSQGALQPHTQPFQANLKRLGINATSRIVDGAQYQRRLDEFDFDIISRALGGSAIPSDSLRIVYGSQAAKTRGSRNVGGISDPAIDAMIEAIGQADSYAKVVVAAKCLDRLLRAGRYWIPMWWNDEEWIAHWDMFDRPQTKPKFGSGAPSIWWYDAAKAKRIGKA</sequence>
<evidence type="ECO:0000256" key="3">
    <source>
        <dbReference type="ARBA" id="ARBA00022729"/>
    </source>
</evidence>
<comment type="similarity">
    <text evidence="2">Belongs to the bacterial solute-binding protein 5 family.</text>
</comment>
<dbReference type="GO" id="GO:0015833">
    <property type="term" value="P:peptide transport"/>
    <property type="evidence" value="ECO:0007669"/>
    <property type="project" value="TreeGrafter"/>
</dbReference>
<dbReference type="InterPro" id="IPR039424">
    <property type="entry name" value="SBP_5"/>
</dbReference>
<dbReference type="PANTHER" id="PTHR30290">
    <property type="entry name" value="PERIPLASMIC BINDING COMPONENT OF ABC TRANSPORTER"/>
    <property type="match status" value="1"/>
</dbReference>
<reference evidence="5 6" key="1">
    <citation type="submission" date="2015-07" db="EMBL/GenBank/DDBJ databases">
        <title>Whole genome sequencing of Bosea vaviloviae isolated from cave pool.</title>
        <authorList>
            <person name="Tan N.E.H."/>
            <person name="Lee Y.P."/>
            <person name="Gan H.M."/>
            <person name="Barton H."/>
            <person name="Savka M.A."/>
        </authorList>
    </citation>
    <scope>NUCLEOTIDE SEQUENCE [LARGE SCALE GENOMIC DNA]</scope>
    <source>
        <strain evidence="5 6">SD260</strain>
    </source>
</reference>
<dbReference type="InterPro" id="IPR000914">
    <property type="entry name" value="SBP_5_dom"/>
</dbReference>
<dbReference type="Pfam" id="PF00496">
    <property type="entry name" value="SBP_bac_5"/>
    <property type="match status" value="1"/>
</dbReference>
<proteinExistence type="inferred from homology"/>
<dbReference type="SUPFAM" id="SSF53850">
    <property type="entry name" value="Periplasmic binding protein-like II"/>
    <property type="match status" value="1"/>
</dbReference>
<feature type="domain" description="Solute-binding protein family 5" evidence="4">
    <location>
        <begin position="118"/>
        <end position="523"/>
    </location>
</feature>
<dbReference type="EMBL" id="LGSZ01000025">
    <property type="protein sequence ID" value="KPH81952.1"/>
    <property type="molecule type" value="Genomic_DNA"/>
</dbReference>
<evidence type="ECO:0000313" key="5">
    <source>
        <dbReference type="EMBL" id="KPH81952.1"/>
    </source>
</evidence>
<dbReference type="RefSeq" id="WP_054208138.1">
    <property type="nucleotide sequence ID" value="NZ_LGSZ01000025.1"/>
</dbReference>